<dbReference type="STRING" id="673862.BABL1_gene_281"/>
<gene>
    <name evidence="1" type="ORF">BABL1_gene_281</name>
</gene>
<organism evidence="1 2">
    <name type="scientific">Candidatus Babela massiliensis</name>
    <dbReference type="NCBI Taxonomy" id="673862"/>
    <lineage>
        <taxon>Bacteria</taxon>
        <taxon>Candidatus Babelota</taxon>
        <taxon>Candidatus Babeliae</taxon>
        <taxon>Candidatus Babeliales</taxon>
        <taxon>Candidatus Babeliaceae</taxon>
        <taxon>Candidatus Babela</taxon>
    </lineage>
</organism>
<evidence type="ECO:0000313" key="2">
    <source>
        <dbReference type="Proteomes" id="UP000018769"/>
    </source>
</evidence>
<dbReference type="EMBL" id="HG793133">
    <property type="protein sequence ID" value="CDK30734.1"/>
    <property type="molecule type" value="Genomic_DNA"/>
</dbReference>
<dbReference type="OrthoDB" id="9995171at2"/>
<protein>
    <submittedName>
        <fullName evidence="1">Uncharacterized protein</fullName>
    </submittedName>
</protein>
<dbReference type="AlphaFoldDB" id="V6DGQ5"/>
<dbReference type="KEGG" id="dpb:BABL1_gene_281"/>
<evidence type="ECO:0000313" key="1">
    <source>
        <dbReference type="EMBL" id="CDK30734.1"/>
    </source>
</evidence>
<sequence>MLKILKNITSVIFISFVTLIFPQNSNLRDIKIPNREMVILLENMNMESIDKTLNTKSDYSSRTEIQPSGIGAMTGSYLIALHQQAAPMIVSRDLIANALEHKKLFYDFLNLDINQLCKKYLNTKKFESKTFLKQFKDCCIYSYNGYCQMNNIIRNSIEKNLQNVLLDNYVKDKRFNYKYAPTLLKNICGDGHFISGPSGVIYFEMMINIICYTVGYNDWIIKKITDDLYLLIPKKYLNSLDISLEDIKYNKNVSRFTTTELKLGLKVNHMQDIDFNEATLFSKSINKKENFIDSLKKVFIDKKDLKKHKIIWSVYCGGHGLYVSPENIFLPQLSILEKYYNDQLNDKRFENLKKALEIDYNQIYQHPESQLFDNCCQSLGIIKEEKRKINDIKETYKNNGIINDIDTSKGVIVSLSKEDFKNLLMFLNNNIDTAFLYYTSCYAGGLHLVEPYTENNKPLIFNYDIVSGTLAENMSMQEMPLIFIPPYFNINNRTNLGVENVSIKHQGLKLKTSLKLNKFFNNLRNGLHKDLKNFREIVFNLHPYTCELNGHLNLEFIANIPSVRYKNTGCFKLISNEENNIFIFDENLDQKKTIKLDKEVALLYRDYISQKIVIDKLPVCITSMVSDFAGHVFESIVAPKFTLEQIIEPFLHFSEIVCPKIFWIKDLRCAQSKETRYLGSPNSQEIILKDLIIVRNVLNLDKLKDADNPDRVPVSAYIYFNLSDGSSYKIMWPRFRSKTNNFKIYNCDSTTYKKEYLALKPDLLKSLKDNNQFVIA</sequence>
<dbReference type="Proteomes" id="UP000018769">
    <property type="component" value="Chromosome I"/>
</dbReference>
<dbReference type="RefSeq" id="WP_023792338.1">
    <property type="nucleotide sequence ID" value="NC_023003.1"/>
</dbReference>
<name>V6DGQ5_9BACT</name>
<keyword evidence="2" id="KW-1185">Reference proteome</keyword>
<dbReference type="HOGENOM" id="CLU_374574_0_0_7"/>
<proteinExistence type="predicted"/>
<accession>V6DGQ5</accession>
<reference evidence="1 2" key="1">
    <citation type="journal article" date="2015" name="Biol. Direct">
        <title>Babela massiliensis, a representative of a widespread bacterial phylum with unusual adaptations to parasitism in amoebae.</title>
        <authorList>
            <person name="Pagnier I."/>
            <person name="Yutin N."/>
            <person name="Croce O."/>
            <person name="Makarova K.S."/>
            <person name="Wolf Y.I."/>
            <person name="Benamar S."/>
            <person name="Raoult D."/>
            <person name="Koonin E.V."/>
            <person name="La Scola B."/>
        </authorList>
    </citation>
    <scope>NUCLEOTIDE SEQUENCE [LARGE SCALE GENOMIC DNA]</scope>
    <source>
        <strain evidence="2">BABL1</strain>
    </source>
</reference>